<dbReference type="Proteomes" id="UP000032142">
    <property type="component" value="Unassembled WGS sequence"/>
</dbReference>
<sequence length="40" mass="4711">MYHIVLTSFSTTSFLLPIELFGIEVRYSSITIDKYLYHDP</sequence>
<gene>
    <name evidence="1" type="ORF">F383_08301</name>
</gene>
<organism evidence="1 2">
    <name type="scientific">Gossypium arboreum</name>
    <name type="common">Tree cotton</name>
    <name type="synonym">Gossypium nanking</name>
    <dbReference type="NCBI Taxonomy" id="29729"/>
    <lineage>
        <taxon>Eukaryota</taxon>
        <taxon>Viridiplantae</taxon>
        <taxon>Streptophyta</taxon>
        <taxon>Embryophyta</taxon>
        <taxon>Tracheophyta</taxon>
        <taxon>Spermatophyta</taxon>
        <taxon>Magnoliopsida</taxon>
        <taxon>eudicotyledons</taxon>
        <taxon>Gunneridae</taxon>
        <taxon>Pentapetalae</taxon>
        <taxon>rosids</taxon>
        <taxon>malvids</taxon>
        <taxon>Malvales</taxon>
        <taxon>Malvaceae</taxon>
        <taxon>Malvoideae</taxon>
        <taxon>Gossypium</taxon>
    </lineage>
</organism>
<proteinExistence type="predicted"/>
<accession>A0A0B0PFI1</accession>
<evidence type="ECO:0000313" key="1">
    <source>
        <dbReference type="EMBL" id="KHG23189.1"/>
    </source>
</evidence>
<reference evidence="2" key="1">
    <citation type="submission" date="2014-09" db="EMBL/GenBank/DDBJ databases">
        <authorList>
            <person name="Mudge J."/>
            <person name="Ramaraj T."/>
            <person name="Lindquist I.E."/>
            <person name="Bharti A.K."/>
            <person name="Sundararajan A."/>
            <person name="Cameron C.T."/>
            <person name="Woodward J.E."/>
            <person name="May G.D."/>
            <person name="Brubaker C."/>
            <person name="Broadhvest J."/>
            <person name="Wilkins T.A."/>
        </authorList>
    </citation>
    <scope>NUCLEOTIDE SEQUENCE</scope>
    <source>
        <strain evidence="2">cv. AKA8401</strain>
    </source>
</reference>
<dbReference type="AlphaFoldDB" id="A0A0B0PFI1"/>
<name>A0A0B0PFI1_GOSAR</name>
<evidence type="ECO:0000313" key="2">
    <source>
        <dbReference type="Proteomes" id="UP000032142"/>
    </source>
</evidence>
<keyword evidence="2" id="KW-1185">Reference proteome</keyword>
<dbReference type="EMBL" id="KN424104">
    <property type="protein sequence ID" value="KHG23189.1"/>
    <property type="molecule type" value="Genomic_DNA"/>
</dbReference>
<protein>
    <submittedName>
        <fullName evidence="1">Uncharacterized protein</fullName>
    </submittedName>
</protein>